<proteinExistence type="predicted"/>
<evidence type="ECO:0000313" key="1">
    <source>
        <dbReference type="EMBL" id="ABF80106.1"/>
    </source>
</evidence>
<dbReference type="AlphaFoldDB" id="A0A0H2Y0T6"/>
<accession>A0A0H2Y0T6</accession>
<organism evidence="1">
    <name type="scientific">Burkholderia orbicola (strain AU 1054)</name>
    <dbReference type="NCBI Taxonomy" id="331271"/>
    <lineage>
        <taxon>Bacteria</taxon>
        <taxon>Pseudomonadati</taxon>
        <taxon>Pseudomonadota</taxon>
        <taxon>Betaproteobacteria</taxon>
        <taxon>Burkholderiales</taxon>
        <taxon>Burkholderiaceae</taxon>
        <taxon>Burkholderia</taxon>
        <taxon>Burkholderia cepacia complex</taxon>
        <taxon>Burkholderia orbicola</taxon>
    </lineage>
</organism>
<dbReference type="HOGENOM" id="CLU_2599203_0_0_4"/>
<gene>
    <name evidence="1" type="ordered locus">Bcen_5232</name>
</gene>
<sequence>MAHYLISSLIGDRRVDNLPGDRRLRRRHRAHAERVDQPWRRDRHVLHDRRSRAHRIVRQLVVAVECDDEGVARYPLRGG</sequence>
<name>A0A0H2Y0T6_BURO1</name>
<reference evidence="1" key="1">
    <citation type="submission" date="2006-05" db="EMBL/GenBank/DDBJ databases">
        <title>Complete sequence of chromosome 2 of Burkholderia cenocepacia AU 1054.</title>
        <authorList>
            <consortium name="US DOE Joint Genome Institute"/>
            <person name="Copeland A."/>
            <person name="Lucas S."/>
            <person name="Lapidus A."/>
            <person name="Barry K."/>
            <person name="Detter J.C."/>
            <person name="Glavina del Rio T."/>
            <person name="Hammon N."/>
            <person name="Israni S."/>
            <person name="Dalin E."/>
            <person name="Tice H."/>
            <person name="Pitluck S."/>
            <person name="Chain P."/>
            <person name="Malfatti S."/>
            <person name="Shin M."/>
            <person name="Vergez L."/>
            <person name="Schmutz J."/>
            <person name="Larimer F."/>
            <person name="Land M."/>
            <person name="Hauser L."/>
            <person name="Kyrpides N."/>
            <person name="Lykidis A."/>
            <person name="LiPuma J.J."/>
            <person name="Konstantinidis K."/>
            <person name="Tiedje J.M."/>
            <person name="Richardson P."/>
        </authorList>
    </citation>
    <scope>NUCLEOTIDE SEQUENCE [LARGE SCALE GENOMIC DNA]</scope>
    <source>
        <strain evidence="1">AU 1054</strain>
    </source>
</reference>
<dbReference type="EMBL" id="CP000379">
    <property type="protein sequence ID" value="ABF80106.1"/>
    <property type="molecule type" value="Genomic_DNA"/>
</dbReference>
<protein>
    <submittedName>
        <fullName evidence="1">Uncharacterized protein</fullName>
    </submittedName>
</protein>